<dbReference type="KEGG" id="asip:AQUSIP_05760"/>
<proteinExistence type="predicted"/>
<keyword evidence="3" id="KW-1185">Reference proteome</keyword>
<feature type="compositionally biased region" description="Polar residues" evidence="1">
    <location>
        <begin position="45"/>
        <end position="59"/>
    </location>
</feature>
<sequence>MSDQPLTDCPECHQPALNKLVSAAGFQLKGSGWYVTDYSAKGKSKSAQESAASTGGSTETKPENSAGKEPASSSSSTGSGSTGSGEAS</sequence>
<evidence type="ECO:0000313" key="2">
    <source>
        <dbReference type="EMBL" id="VVC75288.1"/>
    </source>
</evidence>
<dbReference type="EMBL" id="LR699119">
    <property type="protein sequence ID" value="VVC75288.1"/>
    <property type="molecule type" value="Genomic_DNA"/>
</dbReference>
<evidence type="ECO:0000313" key="3">
    <source>
        <dbReference type="Proteomes" id="UP000324194"/>
    </source>
</evidence>
<dbReference type="AlphaFoldDB" id="A0A5E4PFL5"/>
<reference evidence="2 3" key="1">
    <citation type="submission" date="2019-08" db="EMBL/GenBank/DDBJ databases">
        <authorList>
            <person name="Guy L."/>
        </authorList>
    </citation>
    <scope>NUCLEOTIDE SEQUENCE [LARGE SCALE GENOMIC DNA]</scope>
    <source>
        <strain evidence="2 3">SGT-108</strain>
    </source>
</reference>
<dbReference type="Proteomes" id="UP000324194">
    <property type="component" value="Chromosome 1"/>
</dbReference>
<dbReference type="InterPro" id="IPR013429">
    <property type="entry name" value="Regulatory_FmdB_Zinc_ribbon"/>
</dbReference>
<evidence type="ECO:0000256" key="1">
    <source>
        <dbReference type="SAM" id="MobiDB-lite"/>
    </source>
</evidence>
<accession>A0A5E4PFL5</accession>
<protein>
    <submittedName>
        <fullName evidence="2">Uncharacterized protein</fullName>
    </submittedName>
</protein>
<organism evidence="2 3">
    <name type="scientific">Aquicella siphonis</name>
    <dbReference type="NCBI Taxonomy" id="254247"/>
    <lineage>
        <taxon>Bacteria</taxon>
        <taxon>Pseudomonadati</taxon>
        <taxon>Pseudomonadota</taxon>
        <taxon>Gammaproteobacteria</taxon>
        <taxon>Legionellales</taxon>
        <taxon>Coxiellaceae</taxon>
        <taxon>Aquicella</taxon>
    </lineage>
</organism>
<name>A0A5E4PFL5_9COXI</name>
<feature type="region of interest" description="Disordered" evidence="1">
    <location>
        <begin position="40"/>
        <end position="88"/>
    </location>
</feature>
<gene>
    <name evidence="2" type="ORF">AQUSIP_05760</name>
</gene>
<dbReference type="NCBIfam" id="TIGR02605">
    <property type="entry name" value="CxxC_CxxC_SSSS"/>
    <property type="match status" value="1"/>
</dbReference>